<comment type="caution">
    <text evidence="1">The sequence shown here is derived from an EMBL/GenBank/DDBJ whole genome shotgun (WGS) entry which is preliminary data.</text>
</comment>
<dbReference type="PANTHER" id="PTHR40866:SF1">
    <property type="entry name" value="BED-TYPE DOMAIN-CONTAINING PROTEIN"/>
    <property type="match status" value="1"/>
</dbReference>
<proteinExistence type="predicted"/>
<gene>
    <name evidence="1" type="ORF">DYB28_011216</name>
</gene>
<organism evidence="1 2">
    <name type="scientific">Aphanomyces astaci</name>
    <name type="common">Crayfish plague agent</name>
    <dbReference type="NCBI Taxonomy" id="112090"/>
    <lineage>
        <taxon>Eukaryota</taxon>
        <taxon>Sar</taxon>
        <taxon>Stramenopiles</taxon>
        <taxon>Oomycota</taxon>
        <taxon>Saprolegniomycetes</taxon>
        <taxon>Saprolegniales</taxon>
        <taxon>Verrucalvaceae</taxon>
        <taxon>Aphanomyces</taxon>
    </lineage>
</organism>
<name>A0A9X8DPK8_APHAT</name>
<dbReference type="AlphaFoldDB" id="A0A9X8DPK8"/>
<evidence type="ECO:0000313" key="2">
    <source>
        <dbReference type="Proteomes" id="UP000275652"/>
    </source>
</evidence>
<evidence type="ECO:0000313" key="1">
    <source>
        <dbReference type="EMBL" id="RLO01387.1"/>
    </source>
</evidence>
<protein>
    <submittedName>
        <fullName evidence="1">Uncharacterized protein</fullName>
    </submittedName>
</protein>
<dbReference type="Proteomes" id="UP000275652">
    <property type="component" value="Unassembled WGS sequence"/>
</dbReference>
<accession>A0A9X8DPK8</accession>
<dbReference type="EMBL" id="QUTI01036379">
    <property type="protein sequence ID" value="RLO01387.1"/>
    <property type="molecule type" value="Genomic_DNA"/>
</dbReference>
<dbReference type="PANTHER" id="PTHR40866">
    <property type="entry name" value="BED-TYPE DOMAIN-CONTAINING PROTEIN"/>
    <property type="match status" value="1"/>
</dbReference>
<sequence>MCVKAGYVAAPMLDETSFDAATHFEFILETLKWYGQSDASIDKWFVCLIGDNCSTNKATANLFSWPLIGCHSHRLKLAVDQFLKANVSDVLSEVAAVLRFRNPVEVAVTAFAAFLNGLARRVVLTFQMTEMMVVINIGTRCTTVVQGSVASTDCPKRGLFQTSRRTVVYLVWGSPLIIILYLEDSSAFIKIVCSVPVVHRISTLHTVQFVLSMGLSVLMSFKLSQAVDNYGLRKSFQTSKRLLMLRTTPIFRSFDVVNMV</sequence>
<reference evidence="1 2" key="1">
    <citation type="journal article" date="2018" name="J. Invertebr. Pathol.">
        <title>New genotyping method for the causative agent of crayfish plague (Aphanomyces astaci) based on whole genome data.</title>
        <authorList>
            <person name="Minardi D."/>
            <person name="Studholme D.J."/>
            <person name="van der Giezen M."/>
            <person name="Pretto T."/>
            <person name="Oidtmann B."/>
        </authorList>
    </citation>
    <scope>NUCLEOTIDE SEQUENCE [LARGE SCALE GENOMIC DNA]</scope>
    <source>
        <strain evidence="1 2">KB13</strain>
    </source>
</reference>